<evidence type="ECO:0000313" key="5">
    <source>
        <dbReference type="EMBL" id="MCG4745295.1"/>
    </source>
</evidence>
<dbReference type="GO" id="GO:0016052">
    <property type="term" value="P:carbohydrate catabolic process"/>
    <property type="evidence" value="ECO:0007669"/>
    <property type="project" value="TreeGrafter"/>
</dbReference>
<sequence length="390" mass="42944">MKITAVKGIPLGCTCSPISDALSTSAARQALLVRIETDSGYYGIGEAFTYGAPLAVMKYIVEMQLAPILMDQDPVQIEKHWNTMYWRTIAHGRRSMVMGAISGIDIALWDLLGKICHMPVYKLLGACSDMVPSYASGGFYAPGKGIDGLRAELEGYMEKGYQDAKIKIGRNLDRPGSPLCYMANQECSVTVEEDIRRMETAREVLGTGRLIVDTNASWDSYTAIQAGQELHRLGVCWLEEPVPFEDLEGMQRISRELPPILVAGCETQQGLKNFETMVRMDAVDILQPDIGWAGGFTECRKIGAMGEASGRKVSLHCFGSAVLFGASLHLAASMANTEMMESEENPNPLKTDIVKEPFQADSHMNFYVPQGDGLGVDLDWTKLEKYIIMM</sequence>
<evidence type="ECO:0000256" key="1">
    <source>
        <dbReference type="ARBA" id="ARBA00001946"/>
    </source>
</evidence>
<dbReference type="PROSITE" id="PS00908">
    <property type="entry name" value="MR_MLE_1"/>
    <property type="match status" value="1"/>
</dbReference>
<evidence type="ECO:0000256" key="2">
    <source>
        <dbReference type="ARBA" id="ARBA00022723"/>
    </source>
</evidence>
<evidence type="ECO:0000313" key="6">
    <source>
        <dbReference type="Proteomes" id="UP001299608"/>
    </source>
</evidence>
<dbReference type="Gene3D" id="3.20.20.120">
    <property type="entry name" value="Enolase-like C-terminal domain"/>
    <property type="match status" value="1"/>
</dbReference>
<dbReference type="InterPro" id="IPR018110">
    <property type="entry name" value="Mandel_Rmase/mucon_lact_enz_CS"/>
</dbReference>
<dbReference type="SMART" id="SM00922">
    <property type="entry name" value="MR_MLE"/>
    <property type="match status" value="1"/>
</dbReference>
<dbReference type="PROSITE" id="PS00909">
    <property type="entry name" value="MR_MLE_2"/>
    <property type="match status" value="1"/>
</dbReference>
<dbReference type="SUPFAM" id="SSF54826">
    <property type="entry name" value="Enolase N-terminal domain-like"/>
    <property type="match status" value="1"/>
</dbReference>
<dbReference type="GO" id="GO:0016836">
    <property type="term" value="F:hydro-lyase activity"/>
    <property type="evidence" value="ECO:0007669"/>
    <property type="project" value="TreeGrafter"/>
</dbReference>
<dbReference type="PANTHER" id="PTHR13794">
    <property type="entry name" value="ENOLASE SUPERFAMILY, MANDELATE RACEMASE"/>
    <property type="match status" value="1"/>
</dbReference>
<reference evidence="5" key="1">
    <citation type="submission" date="2022-01" db="EMBL/GenBank/DDBJ databases">
        <title>Collection of gut derived symbiotic bacterial strains cultured from healthy donors.</title>
        <authorList>
            <person name="Lin H."/>
            <person name="Kohout C."/>
            <person name="Waligurski E."/>
            <person name="Pamer E.G."/>
        </authorList>
    </citation>
    <scope>NUCLEOTIDE SEQUENCE</scope>
    <source>
        <strain evidence="5">DFI.6.55</strain>
    </source>
</reference>
<dbReference type="EMBL" id="JAKNGE010000008">
    <property type="protein sequence ID" value="MCG4745295.1"/>
    <property type="molecule type" value="Genomic_DNA"/>
</dbReference>
<evidence type="ECO:0000259" key="4">
    <source>
        <dbReference type="SMART" id="SM00922"/>
    </source>
</evidence>
<dbReference type="GO" id="GO:0000287">
    <property type="term" value="F:magnesium ion binding"/>
    <property type="evidence" value="ECO:0007669"/>
    <property type="project" value="TreeGrafter"/>
</dbReference>
<dbReference type="SFLD" id="SFLDS00001">
    <property type="entry name" value="Enolase"/>
    <property type="match status" value="1"/>
</dbReference>
<comment type="caution">
    <text evidence="5">The sequence shown here is derived from an EMBL/GenBank/DDBJ whole genome shotgun (WGS) entry which is preliminary data.</text>
</comment>
<dbReference type="InterPro" id="IPR046945">
    <property type="entry name" value="RHMD-like"/>
</dbReference>
<dbReference type="SUPFAM" id="SSF51604">
    <property type="entry name" value="Enolase C-terminal domain-like"/>
    <property type="match status" value="1"/>
</dbReference>
<dbReference type="Proteomes" id="UP001299608">
    <property type="component" value="Unassembled WGS sequence"/>
</dbReference>
<dbReference type="CDD" id="cd03316">
    <property type="entry name" value="MR_like"/>
    <property type="match status" value="1"/>
</dbReference>
<dbReference type="Pfam" id="PF13378">
    <property type="entry name" value="MR_MLE_C"/>
    <property type="match status" value="1"/>
</dbReference>
<keyword evidence="3" id="KW-0460">Magnesium</keyword>
<feature type="domain" description="Mandelate racemase/muconate lactonizing enzyme C-terminal" evidence="4">
    <location>
        <begin position="146"/>
        <end position="260"/>
    </location>
</feature>
<dbReference type="Gene3D" id="3.30.390.10">
    <property type="entry name" value="Enolase-like, N-terminal domain"/>
    <property type="match status" value="1"/>
</dbReference>
<keyword evidence="2" id="KW-0479">Metal-binding</keyword>
<accession>A0AAW5BM24</accession>
<name>A0AAW5BM24_9FIRM</name>
<dbReference type="InterPro" id="IPR029017">
    <property type="entry name" value="Enolase-like_N"/>
</dbReference>
<proteinExistence type="predicted"/>
<dbReference type="RefSeq" id="WP_227116060.1">
    <property type="nucleotide sequence ID" value="NZ_BAABZL010000001.1"/>
</dbReference>
<dbReference type="InterPro" id="IPR013341">
    <property type="entry name" value="Mandelate_racemase_N_dom"/>
</dbReference>
<dbReference type="GO" id="GO:0009063">
    <property type="term" value="P:amino acid catabolic process"/>
    <property type="evidence" value="ECO:0007669"/>
    <property type="project" value="InterPro"/>
</dbReference>
<protein>
    <submittedName>
        <fullName evidence="5">Mandelate racemase/muconate lactonizing enzyme family protein</fullName>
    </submittedName>
</protein>
<dbReference type="AlphaFoldDB" id="A0AAW5BM24"/>
<dbReference type="InterPro" id="IPR013342">
    <property type="entry name" value="Mandelate_racemase_C"/>
</dbReference>
<dbReference type="GeneID" id="97207386"/>
<dbReference type="SFLD" id="SFLDG00179">
    <property type="entry name" value="mandelate_racemase"/>
    <property type="match status" value="1"/>
</dbReference>
<gene>
    <name evidence="5" type="ORF">L0N08_07735</name>
</gene>
<dbReference type="PANTHER" id="PTHR13794:SF58">
    <property type="entry name" value="MITOCHONDRIAL ENOLASE SUPERFAMILY MEMBER 1"/>
    <property type="match status" value="1"/>
</dbReference>
<dbReference type="InterPro" id="IPR029065">
    <property type="entry name" value="Enolase_C-like"/>
</dbReference>
<evidence type="ECO:0000256" key="3">
    <source>
        <dbReference type="ARBA" id="ARBA00022842"/>
    </source>
</evidence>
<dbReference type="InterPro" id="IPR036849">
    <property type="entry name" value="Enolase-like_C_sf"/>
</dbReference>
<comment type="cofactor">
    <cofactor evidence="1">
        <name>Mg(2+)</name>
        <dbReference type="ChEBI" id="CHEBI:18420"/>
    </cofactor>
</comment>
<dbReference type="Pfam" id="PF02746">
    <property type="entry name" value="MR_MLE_N"/>
    <property type="match status" value="1"/>
</dbReference>
<organism evidence="5 6">
    <name type="scientific">Enterocloster aldenensis</name>
    <dbReference type="NCBI Taxonomy" id="358742"/>
    <lineage>
        <taxon>Bacteria</taxon>
        <taxon>Bacillati</taxon>
        <taxon>Bacillota</taxon>
        <taxon>Clostridia</taxon>
        <taxon>Lachnospirales</taxon>
        <taxon>Lachnospiraceae</taxon>
        <taxon>Enterocloster</taxon>
    </lineage>
</organism>